<reference evidence="13" key="2">
    <citation type="submission" date="2025-08" db="UniProtKB">
        <authorList>
            <consortium name="RefSeq"/>
        </authorList>
    </citation>
    <scope>IDENTIFICATION</scope>
    <source>
        <tissue evidence="13">Leaf</tissue>
    </source>
</reference>
<dbReference type="OrthoDB" id="298344at2759"/>
<dbReference type="PANTHER" id="PTHR31169:SF23">
    <property type="entry name" value="OS03G0572250 PROTEIN"/>
    <property type="match status" value="1"/>
</dbReference>
<feature type="region of interest" description="Disordered" evidence="10">
    <location>
        <begin position="385"/>
        <end position="443"/>
    </location>
</feature>
<evidence type="ECO:0000256" key="6">
    <source>
        <dbReference type="ARBA" id="ARBA00022843"/>
    </source>
</evidence>
<keyword evidence="5" id="KW-0597">Phosphoprotein</keyword>
<gene>
    <name evidence="13" type="primary">LOC109721402</name>
</gene>
<organism evidence="12 13">
    <name type="scientific">Ananas comosus</name>
    <name type="common">Pineapple</name>
    <name type="synonym">Ananas ananas</name>
    <dbReference type="NCBI Taxonomy" id="4615"/>
    <lineage>
        <taxon>Eukaryota</taxon>
        <taxon>Viridiplantae</taxon>
        <taxon>Streptophyta</taxon>
        <taxon>Embryophyta</taxon>
        <taxon>Tracheophyta</taxon>
        <taxon>Spermatophyta</taxon>
        <taxon>Magnoliopsida</taxon>
        <taxon>Liliopsida</taxon>
        <taxon>Poales</taxon>
        <taxon>Bromeliaceae</taxon>
        <taxon>Bromelioideae</taxon>
        <taxon>Ananas</taxon>
    </lineage>
</organism>
<evidence type="ECO:0000256" key="10">
    <source>
        <dbReference type="SAM" id="MobiDB-lite"/>
    </source>
</evidence>
<dbReference type="RefSeq" id="XP_020104610.1">
    <property type="nucleotide sequence ID" value="XM_020249021.1"/>
</dbReference>
<sequence>MVIGHFGHDSTVGRDWRLLSFLSRAQRKRERERERERGSSFKGGEQGGEEAFLISLFPPTMVSTRSRAAASSAAAPAMADPENLKRRRGRPPKRTRNTSPSQTTTAAAGYERRRDERIKENLERMQKLGILDLSLSLIKSSSRSITSPANHAPSPDSYYKRTQDLSKKKKPSLPHPLPLPPPPPTRRSSRLQNVTPVSYAEIRLSKGGDVLKNSSVLIEEGSKEEVYTEEHEKLLGTCGMTWTLFVDGYAKDGARIYDHIKGKTCHQCRQKTLGHRTNCCKCKLAQGQFCGDCLYMRYGENVLEANKNPNWICPVCRGICNCSLCRVKKGWTPTGPLYKKVTSLGYKSVAHYLIQTRRAPANSGNENSAEPVSSEKLLTFTEAKASCQPENTREGDFSDFTSASVENGSNGCTDKSEILHNPDERTGASDCIASRLRSRQSKS</sequence>
<feature type="domain" description="Zinc-finger" evidence="11">
    <location>
        <begin position="257"/>
        <end position="353"/>
    </location>
</feature>
<dbReference type="InterPro" id="IPR040221">
    <property type="entry name" value="CDCA7/CDA7L"/>
</dbReference>
<feature type="compositionally biased region" description="Basic and acidic residues" evidence="10">
    <location>
        <begin position="29"/>
        <end position="39"/>
    </location>
</feature>
<evidence type="ECO:0000313" key="12">
    <source>
        <dbReference type="Proteomes" id="UP000515123"/>
    </source>
</evidence>
<evidence type="ECO:0000256" key="3">
    <source>
        <dbReference type="ARBA" id="ARBA00022490"/>
    </source>
</evidence>
<dbReference type="GO" id="GO:0005737">
    <property type="term" value="C:cytoplasm"/>
    <property type="evidence" value="ECO:0007669"/>
    <property type="project" value="UniProtKB-SubCell"/>
</dbReference>
<evidence type="ECO:0000256" key="8">
    <source>
        <dbReference type="ARBA" id="ARBA00023163"/>
    </source>
</evidence>
<dbReference type="Pfam" id="PF10497">
    <property type="entry name" value="zf-4CXXC_R1"/>
    <property type="match status" value="1"/>
</dbReference>
<keyword evidence="9" id="KW-0539">Nucleus</keyword>
<dbReference type="Proteomes" id="UP000515123">
    <property type="component" value="Linkage group 15"/>
</dbReference>
<feature type="compositionally biased region" description="Low complexity" evidence="10">
    <location>
        <begin position="65"/>
        <end position="79"/>
    </location>
</feature>
<keyword evidence="4" id="KW-1017">Isopeptide bond</keyword>
<evidence type="ECO:0000256" key="2">
    <source>
        <dbReference type="ARBA" id="ARBA00004496"/>
    </source>
</evidence>
<keyword evidence="8" id="KW-0804">Transcription</keyword>
<reference evidence="12" key="1">
    <citation type="journal article" date="2015" name="Nat. Genet.">
        <title>The pineapple genome and the evolution of CAM photosynthesis.</title>
        <authorList>
            <person name="Ming R."/>
            <person name="VanBuren R."/>
            <person name="Wai C.M."/>
            <person name="Tang H."/>
            <person name="Schatz M.C."/>
            <person name="Bowers J.E."/>
            <person name="Lyons E."/>
            <person name="Wang M.L."/>
            <person name="Chen J."/>
            <person name="Biggers E."/>
            <person name="Zhang J."/>
            <person name="Huang L."/>
            <person name="Zhang L."/>
            <person name="Miao W."/>
            <person name="Zhang J."/>
            <person name="Ye Z."/>
            <person name="Miao C."/>
            <person name="Lin Z."/>
            <person name="Wang H."/>
            <person name="Zhou H."/>
            <person name="Yim W.C."/>
            <person name="Priest H.D."/>
            <person name="Zheng C."/>
            <person name="Woodhouse M."/>
            <person name="Edger P.P."/>
            <person name="Guyot R."/>
            <person name="Guo H.B."/>
            <person name="Guo H."/>
            <person name="Zheng G."/>
            <person name="Singh R."/>
            <person name="Sharma A."/>
            <person name="Min X."/>
            <person name="Zheng Y."/>
            <person name="Lee H."/>
            <person name="Gurtowski J."/>
            <person name="Sedlazeck F.J."/>
            <person name="Harkess A."/>
            <person name="McKain M.R."/>
            <person name="Liao Z."/>
            <person name="Fang J."/>
            <person name="Liu J."/>
            <person name="Zhang X."/>
            <person name="Zhang Q."/>
            <person name="Hu W."/>
            <person name="Qin Y."/>
            <person name="Wang K."/>
            <person name="Chen L.Y."/>
            <person name="Shirley N."/>
            <person name="Lin Y.R."/>
            <person name="Liu L.Y."/>
            <person name="Hernandez A.G."/>
            <person name="Wright C.L."/>
            <person name="Bulone V."/>
            <person name="Tuskan G.A."/>
            <person name="Heath K."/>
            <person name="Zee F."/>
            <person name="Moore P.H."/>
            <person name="Sunkar R."/>
            <person name="Leebens-Mack J.H."/>
            <person name="Mockler T."/>
            <person name="Bennetzen J.L."/>
            <person name="Freeling M."/>
            <person name="Sankoff D."/>
            <person name="Paterson A.H."/>
            <person name="Zhu X."/>
            <person name="Yang X."/>
            <person name="Smith J.A."/>
            <person name="Cushman J.C."/>
            <person name="Paull R.E."/>
            <person name="Yu Q."/>
        </authorList>
    </citation>
    <scope>NUCLEOTIDE SEQUENCE [LARGE SCALE GENOMIC DNA]</scope>
    <source>
        <strain evidence="12">cv. F153</strain>
    </source>
</reference>
<evidence type="ECO:0000256" key="5">
    <source>
        <dbReference type="ARBA" id="ARBA00022553"/>
    </source>
</evidence>
<keyword evidence="12" id="KW-1185">Reference proteome</keyword>
<evidence type="ECO:0000313" key="13">
    <source>
        <dbReference type="RefSeq" id="XP_020104610.1"/>
    </source>
</evidence>
<evidence type="ECO:0000256" key="1">
    <source>
        <dbReference type="ARBA" id="ARBA00004123"/>
    </source>
</evidence>
<accession>A0A6P5GH05</accession>
<feature type="compositionally biased region" description="Polar residues" evidence="10">
    <location>
        <begin position="97"/>
        <end position="106"/>
    </location>
</feature>
<feature type="region of interest" description="Disordered" evidence="10">
    <location>
        <begin position="65"/>
        <end position="116"/>
    </location>
</feature>
<dbReference type="PANTHER" id="PTHR31169">
    <property type="entry name" value="OS05G0300700 PROTEIN"/>
    <property type="match status" value="1"/>
</dbReference>
<proteinExistence type="predicted"/>
<feature type="region of interest" description="Disordered" evidence="10">
    <location>
        <begin position="142"/>
        <end position="192"/>
    </location>
</feature>
<keyword evidence="7" id="KW-0805">Transcription regulation</keyword>
<dbReference type="GO" id="GO:0005634">
    <property type="term" value="C:nucleus"/>
    <property type="evidence" value="ECO:0007669"/>
    <property type="project" value="UniProtKB-SubCell"/>
</dbReference>
<dbReference type="GO" id="GO:0006355">
    <property type="term" value="P:regulation of DNA-templated transcription"/>
    <property type="evidence" value="ECO:0007669"/>
    <property type="project" value="InterPro"/>
</dbReference>
<dbReference type="InterPro" id="IPR018866">
    <property type="entry name" value="Znf-4CXXC_R1"/>
</dbReference>
<feature type="compositionally biased region" description="Pro residues" evidence="10">
    <location>
        <begin position="173"/>
        <end position="185"/>
    </location>
</feature>
<feature type="region of interest" description="Disordered" evidence="10">
    <location>
        <begin position="25"/>
        <end position="46"/>
    </location>
</feature>
<comment type="subcellular location">
    <subcellularLocation>
        <location evidence="2">Cytoplasm</location>
    </subcellularLocation>
    <subcellularLocation>
        <location evidence="1">Nucleus</location>
    </subcellularLocation>
</comment>
<evidence type="ECO:0000259" key="11">
    <source>
        <dbReference type="Pfam" id="PF10497"/>
    </source>
</evidence>
<feature type="compositionally biased region" description="Basic and acidic residues" evidence="10">
    <location>
        <begin position="414"/>
        <end position="427"/>
    </location>
</feature>
<dbReference type="AlphaFoldDB" id="A0A6P5GH05"/>
<keyword evidence="6" id="KW-0832">Ubl conjugation</keyword>
<evidence type="ECO:0000256" key="9">
    <source>
        <dbReference type="ARBA" id="ARBA00023242"/>
    </source>
</evidence>
<evidence type="ECO:0000256" key="7">
    <source>
        <dbReference type="ARBA" id="ARBA00023015"/>
    </source>
</evidence>
<evidence type="ECO:0000256" key="4">
    <source>
        <dbReference type="ARBA" id="ARBA00022499"/>
    </source>
</evidence>
<protein>
    <submittedName>
        <fullName evidence="13">Uncharacterized protein LOC109721402 isoform X1</fullName>
    </submittedName>
</protein>
<feature type="compositionally biased region" description="Polar residues" evidence="10">
    <location>
        <begin position="399"/>
        <end position="413"/>
    </location>
</feature>
<name>A0A6P5GH05_ANACO</name>
<keyword evidence="3" id="KW-0963">Cytoplasm</keyword>
<dbReference type="GeneID" id="109721402"/>
<feature type="compositionally biased region" description="Basic residues" evidence="10">
    <location>
        <begin position="85"/>
        <end position="96"/>
    </location>
</feature>